<evidence type="ECO:0000313" key="2">
    <source>
        <dbReference type="EMBL" id="HJD50850.1"/>
    </source>
</evidence>
<dbReference type="Proteomes" id="UP000823908">
    <property type="component" value="Unassembled WGS sequence"/>
</dbReference>
<reference evidence="2" key="1">
    <citation type="journal article" date="2021" name="PeerJ">
        <title>Extensive microbial diversity within the chicken gut microbiome revealed by metagenomics and culture.</title>
        <authorList>
            <person name="Gilroy R."/>
            <person name="Ravi A."/>
            <person name="Getino M."/>
            <person name="Pursley I."/>
            <person name="Horton D.L."/>
            <person name="Alikhan N.F."/>
            <person name="Baker D."/>
            <person name="Gharbi K."/>
            <person name="Hall N."/>
            <person name="Watson M."/>
            <person name="Adriaenssens E.M."/>
            <person name="Foster-Nyarko E."/>
            <person name="Jarju S."/>
            <person name="Secka A."/>
            <person name="Antonio M."/>
            <person name="Oren A."/>
            <person name="Chaudhuri R.R."/>
            <person name="La Ragione R."/>
            <person name="Hildebrand F."/>
            <person name="Pallen M.J."/>
        </authorList>
    </citation>
    <scope>NUCLEOTIDE SEQUENCE</scope>
    <source>
        <strain evidence="2">ChiHjej10B9-4811</strain>
    </source>
</reference>
<reference evidence="2" key="2">
    <citation type="submission" date="2021-04" db="EMBL/GenBank/DDBJ databases">
        <authorList>
            <person name="Gilroy R."/>
        </authorList>
    </citation>
    <scope>NUCLEOTIDE SEQUENCE</scope>
    <source>
        <strain evidence="2">ChiHjej10B9-4811</strain>
    </source>
</reference>
<proteinExistence type="predicted"/>
<dbReference type="EMBL" id="DWUS01000078">
    <property type="protein sequence ID" value="HJD50850.1"/>
    <property type="molecule type" value="Genomic_DNA"/>
</dbReference>
<gene>
    <name evidence="2" type="ORF">H9908_03130</name>
</gene>
<feature type="region of interest" description="Disordered" evidence="1">
    <location>
        <begin position="1"/>
        <end position="37"/>
    </location>
</feature>
<feature type="non-terminal residue" evidence="2">
    <location>
        <position position="65"/>
    </location>
</feature>
<accession>A0A9D2UEE0</accession>
<comment type="caution">
    <text evidence="2">The sequence shown here is derived from an EMBL/GenBank/DDBJ whole genome shotgun (WGS) entry which is preliminary data.</text>
</comment>
<evidence type="ECO:0000256" key="1">
    <source>
        <dbReference type="SAM" id="MobiDB-lite"/>
    </source>
</evidence>
<name>A0A9D2UEE0_9MICC</name>
<dbReference type="AlphaFoldDB" id="A0A9D2UEE0"/>
<evidence type="ECO:0000313" key="3">
    <source>
        <dbReference type="Proteomes" id="UP000823908"/>
    </source>
</evidence>
<protein>
    <submittedName>
        <fullName evidence="2">Uncharacterized protein</fullName>
    </submittedName>
</protein>
<sequence>MSQYPGNDNTTGNYQPQQPPAYPNQAQPPAYSATQPGYYTEQGAYAGYAQAYGQGLPAHMDAPER</sequence>
<feature type="compositionally biased region" description="Polar residues" evidence="1">
    <location>
        <begin position="1"/>
        <end position="12"/>
    </location>
</feature>
<organism evidence="2 3">
    <name type="scientific">Candidatus Rothia avistercoris</name>
    <dbReference type="NCBI Taxonomy" id="2840479"/>
    <lineage>
        <taxon>Bacteria</taxon>
        <taxon>Bacillati</taxon>
        <taxon>Actinomycetota</taxon>
        <taxon>Actinomycetes</taxon>
        <taxon>Micrococcales</taxon>
        <taxon>Micrococcaceae</taxon>
        <taxon>Rothia</taxon>
    </lineage>
</organism>